<dbReference type="Proteomes" id="UP001595756">
    <property type="component" value="Unassembled WGS sequence"/>
</dbReference>
<protein>
    <submittedName>
        <fullName evidence="7">ATP synthase subunit I</fullName>
    </submittedName>
</protein>
<evidence type="ECO:0000256" key="1">
    <source>
        <dbReference type="ARBA" id="ARBA00004651"/>
    </source>
</evidence>
<dbReference type="Pfam" id="PF03899">
    <property type="entry name" value="ATP-synt_I"/>
    <property type="match status" value="1"/>
</dbReference>
<gene>
    <name evidence="7" type="ORF">ACFO0J_00565</name>
</gene>
<sequence>MVDRATPGPGGALPDAALSDSDAPLVLSDEDRITVARRSQTGLFRALAAQAFTGMLVVLGAWGIAGKDAGFSALIGAAAYFVPNALFALRLLLGYFGPKRPGSLAFFWGELFKLLMVAGVVVLVAWRWGGWLHWPAFLLGLLGVMKGYVVLLAVRRLP</sequence>
<keyword evidence="5 6" id="KW-0472">Membrane</keyword>
<evidence type="ECO:0000313" key="7">
    <source>
        <dbReference type="EMBL" id="MFC4296530.1"/>
    </source>
</evidence>
<dbReference type="RefSeq" id="WP_376811116.1">
    <property type="nucleotide sequence ID" value="NZ_JBHSDY010000001.1"/>
</dbReference>
<feature type="transmembrane region" description="Helical" evidence="6">
    <location>
        <begin position="132"/>
        <end position="154"/>
    </location>
</feature>
<organism evidence="7 8">
    <name type="scientific">Castellaniella hirudinis</name>
    <dbReference type="NCBI Taxonomy" id="1144617"/>
    <lineage>
        <taxon>Bacteria</taxon>
        <taxon>Pseudomonadati</taxon>
        <taxon>Pseudomonadota</taxon>
        <taxon>Betaproteobacteria</taxon>
        <taxon>Burkholderiales</taxon>
        <taxon>Alcaligenaceae</taxon>
        <taxon>Castellaniella</taxon>
    </lineage>
</organism>
<keyword evidence="2" id="KW-1003">Cell membrane</keyword>
<keyword evidence="4 6" id="KW-1133">Transmembrane helix</keyword>
<evidence type="ECO:0000256" key="4">
    <source>
        <dbReference type="ARBA" id="ARBA00022989"/>
    </source>
</evidence>
<accession>A0ABV8RUZ5</accession>
<evidence type="ECO:0000256" key="2">
    <source>
        <dbReference type="ARBA" id="ARBA00022475"/>
    </source>
</evidence>
<dbReference type="InterPro" id="IPR005598">
    <property type="entry name" value="ATP_synth_I"/>
</dbReference>
<dbReference type="EMBL" id="JBHSDY010000001">
    <property type="protein sequence ID" value="MFC4296530.1"/>
    <property type="molecule type" value="Genomic_DNA"/>
</dbReference>
<keyword evidence="3 6" id="KW-0812">Transmembrane</keyword>
<proteinExistence type="predicted"/>
<evidence type="ECO:0000313" key="8">
    <source>
        <dbReference type="Proteomes" id="UP001595756"/>
    </source>
</evidence>
<evidence type="ECO:0000256" key="3">
    <source>
        <dbReference type="ARBA" id="ARBA00022692"/>
    </source>
</evidence>
<feature type="transmembrane region" description="Helical" evidence="6">
    <location>
        <begin position="71"/>
        <end position="93"/>
    </location>
</feature>
<evidence type="ECO:0000256" key="5">
    <source>
        <dbReference type="ARBA" id="ARBA00023136"/>
    </source>
</evidence>
<feature type="transmembrane region" description="Helical" evidence="6">
    <location>
        <begin position="42"/>
        <end position="65"/>
    </location>
</feature>
<name>A0ABV8RUZ5_9BURK</name>
<evidence type="ECO:0000256" key="6">
    <source>
        <dbReference type="SAM" id="Phobius"/>
    </source>
</evidence>
<reference evidence="8" key="1">
    <citation type="journal article" date="2019" name="Int. J. Syst. Evol. Microbiol.">
        <title>The Global Catalogue of Microorganisms (GCM) 10K type strain sequencing project: providing services to taxonomists for standard genome sequencing and annotation.</title>
        <authorList>
            <consortium name="The Broad Institute Genomics Platform"/>
            <consortium name="The Broad Institute Genome Sequencing Center for Infectious Disease"/>
            <person name="Wu L."/>
            <person name="Ma J."/>
        </authorList>
    </citation>
    <scope>NUCLEOTIDE SEQUENCE [LARGE SCALE GENOMIC DNA]</scope>
    <source>
        <strain evidence="8">CGMCC 1.19029</strain>
    </source>
</reference>
<comment type="subcellular location">
    <subcellularLocation>
        <location evidence="1">Cell membrane</location>
        <topology evidence="1">Multi-pass membrane protein</topology>
    </subcellularLocation>
</comment>
<keyword evidence="8" id="KW-1185">Reference proteome</keyword>
<comment type="caution">
    <text evidence="7">The sequence shown here is derived from an EMBL/GenBank/DDBJ whole genome shotgun (WGS) entry which is preliminary data.</text>
</comment>
<feature type="transmembrane region" description="Helical" evidence="6">
    <location>
        <begin position="105"/>
        <end position="126"/>
    </location>
</feature>